<feature type="region of interest" description="Disordered" evidence="1">
    <location>
        <begin position="90"/>
        <end position="110"/>
    </location>
</feature>
<comment type="caution">
    <text evidence="2">The sequence shown here is derived from an EMBL/GenBank/DDBJ whole genome shotgun (WGS) entry which is preliminary data.</text>
</comment>
<dbReference type="EMBL" id="JACEMT010000052">
    <property type="protein sequence ID" value="MBA4503293.1"/>
    <property type="molecule type" value="Genomic_DNA"/>
</dbReference>
<gene>
    <name evidence="2" type="ORF">H1S06_13110</name>
</gene>
<proteinExistence type="predicted"/>
<evidence type="ECO:0000313" key="2">
    <source>
        <dbReference type="EMBL" id="MBA4503293.1"/>
    </source>
</evidence>
<keyword evidence="3" id="KW-1185">Reference proteome</keyword>
<reference evidence="2 3" key="1">
    <citation type="submission" date="2020-07" db="EMBL/GenBank/DDBJ databases">
        <title>Bacterium isolated from marien macroalgae.</title>
        <authorList>
            <person name="Zhu K."/>
            <person name="Lu D."/>
            <person name="Du Z."/>
        </authorList>
    </citation>
    <scope>NUCLEOTIDE SEQUENCE [LARGE SCALE GENOMIC DNA]</scope>
    <source>
        <strain evidence="2 3">3-1745</strain>
    </source>
</reference>
<dbReference type="RefSeq" id="WP_181740908.1">
    <property type="nucleotide sequence ID" value="NZ_JACEMT010000052.1"/>
</dbReference>
<evidence type="ECO:0000256" key="1">
    <source>
        <dbReference type="SAM" id="MobiDB-lite"/>
    </source>
</evidence>
<accession>A0A7W2ADK1</accession>
<sequence length="110" mass="12285">MYFSDDELAALDRRRGGRSRGQWLREAGLGELPALVPELNRQAWVDLSRVASLLGRYVVAIEVGNAKGMPPSVVTELRDQVQQLRNDLLGIQVPDPDSDEVDDEGQRNTR</sequence>
<dbReference type="AlphaFoldDB" id="A0A7W2ADK1"/>
<organism evidence="2 3">
    <name type="scientific">Marinobacterium marinum</name>
    <dbReference type="NCBI Taxonomy" id="2756129"/>
    <lineage>
        <taxon>Bacteria</taxon>
        <taxon>Pseudomonadati</taxon>
        <taxon>Pseudomonadota</taxon>
        <taxon>Gammaproteobacteria</taxon>
        <taxon>Oceanospirillales</taxon>
        <taxon>Oceanospirillaceae</taxon>
        <taxon>Marinobacterium</taxon>
    </lineage>
</organism>
<name>A0A7W2ADK1_9GAMM</name>
<evidence type="ECO:0000313" key="3">
    <source>
        <dbReference type="Proteomes" id="UP000538931"/>
    </source>
</evidence>
<dbReference type="Proteomes" id="UP000538931">
    <property type="component" value="Unassembled WGS sequence"/>
</dbReference>
<protein>
    <submittedName>
        <fullName evidence="2">Uncharacterized protein</fullName>
    </submittedName>
</protein>